<accession>A0A6L6IY04</accession>
<dbReference type="Proteomes" id="UP000478740">
    <property type="component" value="Unassembled WGS sequence"/>
</dbReference>
<organism evidence="1 2">
    <name type="scientific">Paracoccus shanxieyensis</name>
    <dbReference type="NCBI Taxonomy" id="2675752"/>
    <lineage>
        <taxon>Bacteria</taxon>
        <taxon>Pseudomonadati</taxon>
        <taxon>Pseudomonadota</taxon>
        <taxon>Alphaproteobacteria</taxon>
        <taxon>Rhodobacterales</taxon>
        <taxon>Paracoccaceae</taxon>
        <taxon>Paracoccus</taxon>
    </lineage>
</organism>
<comment type="caution">
    <text evidence="1">The sequence shown here is derived from an EMBL/GenBank/DDBJ whole genome shotgun (WGS) entry which is preliminary data.</text>
</comment>
<name>A0A6L6IY04_9RHOB</name>
<keyword evidence="2" id="KW-1185">Reference proteome</keyword>
<dbReference type="RefSeq" id="WP_155044026.1">
    <property type="nucleotide sequence ID" value="NZ_WMIH01000006.1"/>
</dbReference>
<dbReference type="AlphaFoldDB" id="A0A6L6IY04"/>
<proteinExistence type="predicted"/>
<sequence>MGQSAVDGQDYLNSPDMIALTLGRVVAHRISNNLEVSHFHIRARLGEIIERGSDDLRGGVSPDMARAAMTHLNQYA</sequence>
<protein>
    <submittedName>
        <fullName evidence="1">Uncharacterized protein</fullName>
    </submittedName>
</protein>
<evidence type="ECO:0000313" key="2">
    <source>
        <dbReference type="Proteomes" id="UP000478740"/>
    </source>
</evidence>
<reference evidence="1 2" key="1">
    <citation type="submission" date="2019-11" db="EMBL/GenBank/DDBJ databases">
        <authorList>
            <person name="Dong K."/>
        </authorList>
    </citation>
    <scope>NUCLEOTIDE SEQUENCE [LARGE SCALE GENOMIC DNA]</scope>
    <source>
        <strain evidence="1 2">DK608</strain>
    </source>
</reference>
<evidence type="ECO:0000313" key="1">
    <source>
        <dbReference type="EMBL" id="MTH64152.1"/>
    </source>
</evidence>
<dbReference type="EMBL" id="WMII01000006">
    <property type="protein sequence ID" value="MTH64152.1"/>
    <property type="molecule type" value="Genomic_DNA"/>
</dbReference>
<gene>
    <name evidence="1" type="ORF">GL284_07710</name>
</gene>